<comment type="caution">
    <text evidence="1">The sequence shown here is derived from an EMBL/GenBank/DDBJ whole genome shotgun (WGS) entry which is preliminary data.</text>
</comment>
<protein>
    <submittedName>
        <fullName evidence="1">DNA phosphorothioation-dependent restriction protein DptG</fullName>
    </submittedName>
</protein>
<dbReference type="EMBL" id="JANKBY010000001">
    <property type="protein sequence ID" value="MCR1821175.1"/>
    <property type="molecule type" value="Genomic_DNA"/>
</dbReference>
<dbReference type="RefSeq" id="WP_074079797.1">
    <property type="nucleotide sequence ID" value="NZ_JANKBY010000001.1"/>
</dbReference>
<dbReference type="Proteomes" id="UP001140817">
    <property type="component" value="Unassembled WGS sequence"/>
</dbReference>
<reference evidence="1" key="1">
    <citation type="submission" date="2022-07" db="EMBL/GenBank/DDBJ databases">
        <title>Enhanced cultured diversity of the mouse gut microbiota enables custom-made synthetic communities.</title>
        <authorList>
            <person name="Afrizal A."/>
        </authorList>
    </citation>
    <scope>NUCLEOTIDE SEQUENCE</scope>
    <source>
        <strain evidence="1">DSM 29186</strain>
    </source>
</reference>
<name>A0A9X2RZX3_9FIRM</name>
<dbReference type="InterPro" id="IPR017645">
    <property type="entry name" value="Dnd_assoc_1"/>
</dbReference>
<dbReference type="AlphaFoldDB" id="A0A9X2RZX3"/>
<evidence type="ECO:0000313" key="1">
    <source>
        <dbReference type="EMBL" id="MCR1821175.1"/>
    </source>
</evidence>
<proteinExistence type="predicted"/>
<gene>
    <name evidence="1" type="primary">dptG</name>
    <name evidence="1" type="ORF">NSA58_00110</name>
</gene>
<evidence type="ECO:0000313" key="2">
    <source>
        <dbReference type="Proteomes" id="UP001140817"/>
    </source>
</evidence>
<sequence length="460" mass="54672">MIYQENINKLKHSMNITDKTNPGKHTINKVAPFLPFGTRNPERPKFKRKFSGVTGELVRLINNKELVKEFNLEENIDEIVLKVQCKSEEDRKYLKELIKDNLIDKDGNINIFHPKLLNYIQLTNGQESKGEEKIAKFLYDLFFYNNGKISSSFRGHDKNDVITKLILRKLEGLEDIDSKPQEKRKYFNKLNFISNIAKEDFEFLSEHKEYFLKNFQNLVSYYYFYYITQLCIKLNKKEKADFSKPEELYYLLDWESSSKNRRSVVRGYKYIKSECKNLLININIVEHLNFLFNVEGKSLNEIIDIYNNSQNEEKINYLETMREWIYEYKEHYAQESIELELDFNILVDELEKSLQRKIDQATISRYALFIEEIGKCYFLKNRGGYYGYMLNMTQEMILLLTAVCIKENKITLNALYKEYEKRGLFLDKYSKELVEELLGKLNLIDKKSDSGDAQYVKAIL</sequence>
<accession>A0A9X2RZX3</accession>
<dbReference type="NCBIfam" id="TIGR03236">
    <property type="entry name" value="dnd_assoc_1"/>
    <property type="match status" value="1"/>
</dbReference>
<keyword evidence="2" id="KW-1185">Reference proteome</keyword>
<organism evidence="1 2">
    <name type="scientific">Terrisporobacter muris</name>
    <dbReference type="NCBI Taxonomy" id="2963284"/>
    <lineage>
        <taxon>Bacteria</taxon>
        <taxon>Bacillati</taxon>
        <taxon>Bacillota</taxon>
        <taxon>Clostridia</taxon>
        <taxon>Peptostreptococcales</taxon>
        <taxon>Peptostreptococcaceae</taxon>
        <taxon>Terrisporobacter</taxon>
    </lineage>
</organism>